<evidence type="ECO:0000313" key="4">
    <source>
        <dbReference type="Proteomes" id="UP000501130"/>
    </source>
</evidence>
<dbReference type="SUPFAM" id="SSF52402">
    <property type="entry name" value="Adenine nucleotide alpha hydrolases-like"/>
    <property type="match status" value="2"/>
</dbReference>
<accession>A0ABX6NBY8</accession>
<dbReference type="EMBL" id="CP053084">
    <property type="protein sequence ID" value="QJR31149.1"/>
    <property type="molecule type" value="Genomic_DNA"/>
</dbReference>
<dbReference type="CDD" id="cd00293">
    <property type="entry name" value="USP-like"/>
    <property type="match status" value="1"/>
</dbReference>
<comment type="similarity">
    <text evidence="1">Belongs to the universal stress protein A family.</text>
</comment>
<dbReference type="InterPro" id="IPR006016">
    <property type="entry name" value="UspA"/>
</dbReference>
<keyword evidence="4" id="KW-1185">Reference proteome</keyword>
<feature type="domain" description="UspA" evidence="2">
    <location>
        <begin position="6"/>
        <end position="161"/>
    </location>
</feature>
<dbReference type="Gene3D" id="3.40.50.12370">
    <property type="match status" value="1"/>
</dbReference>
<evidence type="ECO:0000259" key="2">
    <source>
        <dbReference type="Pfam" id="PF00582"/>
    </source>
</evidence>
<organism evidence="3 4">
    <name type="scientific">Limnobacter profundi</name>
    <dbReference type="NCBI Taxonomy" id="2732163"/>
    <lineage>
        <taxon>Bacteria</taxon>
        <taxon>Pseudomonadati</taxon>
        <taxon>Pseudomonadota</taxon>
        <taxon>Betaproteobacteria</taxon>
        <taxon>Burkholderiales</taxon>
        <taxon>Burkholderiaceae</taxon>
        <taxon>Limnobacter</taxon>
    </lineage>
</organism>
<dbReference type="InterPro" id="IPR006015">
    <property type="entry name" value="Universal_stress_UspA"/>
</dbReference>
<dbReference type="PANTHER" id="PTHR46268">
    <property type="entry name" value="STRESS RESPONSE PROTEIN NHAX"/>
    <property type="match status" value="1"/>
</dbReference>
<dbReference type="PRINTS" id="PR01438">
    <property type="entry name" value="UNVRSLSTRESS"/>
</dbReference>
<evidence type="ECO:0000256" key="1">
    <source>
        <dbReference type="ARBA" id="ARBA00008791"/>
    </source>
</evidence>
<reference evidence="3 4" key="1">
    <citation type="submission" date="2020-05" db="EMBL/GenBank/DDBJ databases">
        <title>Compete genome of Limnobacter sp. SAORIC-580.</title>
        <authorList>
            <person name="Song J."/>
            <person name="Cho J.-C."/>
        </authorList>
    </citation>
    <scope>NUCLEOTIDE SEQUENCE [LARGE SCALE GENOMIC DNA]</scope>
    <source>
        <strain evidence="3 4">SAORIC-580</strain>
    </source>
</reference>
<gene>
    <name evidence="3" type="ORF">HKT17_10350</name>
</gene>
<dbReference type="Pfam" id="PF00582">
    <property type="entry name" value="Usp"/>
    <property type="match status" value="2"/>
</dbReference>
<dbReference type="Proteomes" id="UP000501130">
    <property type="component" value="Chromosome"/>
</dbReference>
<feature type="domain" description="UspA" evidence="2">
    <location>
        <begin position="217"/>
        <end position="288"/>
    </location>
</feature>
<dbReference type="PANTHER" id="PTHR46268:SF6">
    <property type="entry name" value="UNIVERSAL STRESS PROTEIN UP12"/>
    <property type="match status" value="1"/>
</dbReference>
<sequence>MSMDERKIVACVDRSQYSLAVADCASWVSKQIKAPVEFLHVIDRHLEQGSGEDHSGAIGFDAQENLLNKLLSSESEKTKLAKTQGRLFLNGLRERALEDGVTQADSRIRHGTLVDCLLELQDDTRIAIIGRRGETSVASNRDIGRTFEAAVRALNKPVLGVHEQFKIPERFLFAFDGSAVSKRGVETVLQSRLFKGLKGTLLMCGEKRSSGIKLLEEAAQALSDSGIPTEFNHVQGDVVTQMVKGLEIHQADMLVMGAYTHSPLRKLFLGSKTEDMLRATKVPALLLR</sequence>
<protein>
    <submittedName>
        <fullName evidence="3">Universal stress protein</fullName>
    </submittedName>
</protein>
<evidence type="ECO:0000313" key="3">
    <source>
        <dbReference type="EMBL" id="QJR31149.1"/>
    </source>
</evidence>
<name>A0ABX6NBY8_9BURK</name>
<proteinExistence type="inferred from homology"/>